<keyword evidence="5 6" id="KW-0472">Membrane</keyword>
<evidence type="ECO:0000313" key="9">
    <source>
        <dbReference type="Proteomes" id="UP000327118"/>
    </source>
</evidence>
<name>A0A5N6ZC69_9EURO</name>
<dbReference type="Pfam" id="PF07690">
    <property type="entry name" value="MFS_1"/>
    <property type="match status" value="1"/>
</dbReference>
<feature type="transmembrane region" description="Helical" evidence="6">
    <location>
        <begin position="373"/>
        <end position="392"/>
    </location>
</feature>
<dbReference type="InterPro" id="IPR036259">
    <property type="entry name" value="MFS_trans_sf"/>
</dbReference>
<feature type="transmembrane region" description="Helical" evidence="6">
    <location>
        <begin position="294"/>
        <end position="313"/>
    </location>
</feature>
<dbReference type="PANTHER" id="PTHR23502:SF31">
    <property type="entry name" value="POLYAMINE TRANSPORTER 1"/>
    <property type="match status" value="1"/>
</dbReference>
<feature type="transmembrane region" description="Helical" evidence="6">
    <location>
        <begin position="464"/>
        <end position="489"/>
    </location>
</feature>
<keyword evidence="9" id="KW-1185">Reference proteome</keyword>
<evidence type="ECO:0000259" key="7">
    <source>
        <dbReference type="PROSITE" id="PS50850"/>
    </source>
</evidence>
<accession>A0A5N6ZC69</accession>
<feature type="transmembrane region" description="Helical" evidence="6">
    <location>
        <begin position="333"/>
        <end position="352"/>
    </location>
</feature>
<protein>
    <submittedName>
        <fullName evidence="8">Major facilitator superfamily domain-containing protein</fullName>
    </submittedName>
</protein>
<feature type="transmembrane region" description="Helical" evidence="6">
    <location>
        <begin position="398"/>
        <end position="423"/>
    </location>
</feature>
<dbReference type="Gene3D" id="1.20.1250.20">
    <property type="entry name" value="MFS general substrate transporter like domains"/>
    <property type="match status" value="1"/>
</dbReference>
<dbReference type="EMBL" id="ML739074">
    <property type="protein sequence ID" value="KAE8354349.1"/>
    <property type="molecule type" value="Genomic_DNA"/>
</dbReference>
<feature type="transmembrane region" description="Helical" evidence="6">
    <location>
        <begin position="130"/>
        <end position="148"/>
    </location>
</feature>
<feature type="transmembrane region" description="Helical" evidence="6">
    <location>
        <begin position="218"/>
        <end position="238"/>
    </location>
</feature>
<gene>
    <name evidence="8" type="ORF">BDV28DRAFT_147181</name>
</gene>
<reference evidence="9" key="1">
    <citation type="submission" date="2019-04" db="EMBL/GenBank/DDBJ databases">
        <title>Friends and foes A comparative genomics studyof 23 Aspergillus species from section Flavi.</title>
        <authorList>
            <consortium name="DOE Joint Genome Institute"/>
            <person name="Kjaerbolling I."/>
            <person name="Vesth T."/>
            <person name="Frisvad J.C."/>
            <person name="Nybo J.L."/>
            <person name="Theobald S."/>
            <person name="Kildgaard S."/>
            <person name="Isbrandt T."/>
            <person name="Kuo A."/>
            <person name="Sato A."/>
            <person name="Lyhne E.K."/>
            <person name="Kogle M.E."/>
            <person name="Wiebenga A."/>
            <person name="Kun R.S."/>
            <person name="Lubbers R.J."/>
            <person name="Makela M.R."/>
            <person name="Barry K."/>
            <person name="Chovatia M."/>
            <person name="Clum A."/>
            <person name="Daum C."/>
            <person name="Haridas S."/>
            <person name="He G."/>
            <person name="LaButti K."/>
            <person name="Lipzen A."/>
            <person name="Mondo S."/>
            <person name="Riley R."/>
            <person name="Salamov A."/>
            <person name="Simmons B.A."/>
            <person name="Magnuson J.K."/>
            <person name="Henrissat B."/>
            <person name="Mortensen U.H."/>
            <person name="Larsen T.O."/>
            <person name="Devries R.P."/>
            <person name="Grigoriev I.V."/>
            <person name="Machida M."/>
            <person name="Baker S.E."/>
            <person name="Andersen M.R."/>
        </authorList>
    </citation>
    <scope>NUCLEOTIDE SEQUENCE [LARGE SCALE GENOMIC DNA]</scope>
    <source>
        <strain evidence="9">CBS 553.77</strain>
    </source>
</reference>
<evidence type="ECO:0000256" key="4">
    <source>
        <dbReference type="ARBA" id="ARBA00022989"/>
    </source>
</evidence>
<dbReference type="Proteomes" id="UP000327118">
    <property type="component" value="Unassembled WGS sequence"/>
</dbReference>
<feature type="transmembrane region" description="Helical" evidence="6">
    <location>
        <begin position="154"/>
        <end position="175"/>
    </location>
</feature>
<dbReference type="PANTHER" id="PTHR23502">
    <property type="entry name" value="MAJOR FACILITATOR SUPERFAMILY"/>
    <property type="match status" value="1"/>
</dbReference>
<comment type="subcellular location">
    <subcellularLocation>
        <location evidence="1">Membrane</location>
        <topology evidence="1">Multi-pass membrane protein</topology>
    </subcellularLocation>
</comment>
<evidence type="ECO:0000256" key="6">
    <source>
        <dbReference type="SAM" id="Phobius"/>
    </source>
</evidence>
<keyword evidence="2" id="KW-0813">Transport</keyword>
<keyword evidence="4 6" id="KW-1133">Transmembrane helix</keyword>
<dbReference type="CDD" id="cd17323">
    <property type="entry name" value="MFS_Tpo1_MDR_like"/>
    <property type="match status" value="1"/>
</dbReference>
<dbReference type="SUPFAM" id="SSF103473">
    <property type="entry name" value="MFS general substrate transporter"/>
    <property type="match status" value="1"/>
</dbReference>
<dbReference type="FunFam" id="1.20.1250.20:FF:000011">
    <property type="entry name" value="MFS multidrug transporter, putative"/>
    <property type="match status" value="1"/>
</dbReference>
<dbReference type="InterPro" id="IPR020846">
    <property type="entry name" value="MFS_dom"/>
</dbReference>
<dbReference type="AlphaFoldDB" id="A0A5N6ZC69"/>
<feature type="transmembrane region" description="Helical" evidence="6">
    <location>
        <begin position="100"/>
        <end position="118"/>
    </location>
</feature>
<feature type="transmembrane region" description="Helical" evidence="6">
    <location>
        <begin position="61"/>
        <end position="80"/>
    </location>
</feature>
<proteinExistence type="predicted"/>
<dbReference type="GO" id="GO:0005886">
    <property type="term" value="C:plasma membrane"/>
    <property type="evidence" value="ECO:0007669"/>
    <property type="project" value="TreeGrafter"/>
</dbReference>
<evidence type="ECO:0000256" key="2">
    <source>
        <dbReference type="ARBA" id="ARBA00022448"/>
    </source>
</evidence>
<evidence type="ECO:0000256" key="5">
    <source>
        <dbReference type="ARBA" id="ARBA00023136"/>
    </source>
</evidence>
<sequence>MTVLHTDGSPSKENYLVEFDGPDDPYHTHNWSTKKRWVMRTPPQVERRTPESHRLKDEHRVCTAVILGYTTLTTSFASSIFSPTRREIAQQFGVSPQVGLLGLSLFVLGFAAGPTFWAPLSELKGRRLPIITSMFGFSIFSLACGVAKDLQTVLISRFFAGFCGACPMAVVGGIFSDLFGNATRGVAITIFSMAVFTGPLLGPLIGGCITESSLGWRWTMYLVSIMGGVAFLLDVIYLQETYPPVLLMHKAARLRLQTKNWAFHTKQEETAITLRQLIQTNLGRPLRLLLGEPIITLLSVYTAFIYGLLYLFLSAYPPVFQTVHAFTPTQSGLALLSLVIGELLAGAAVLALQPAYHRKLKANQGCCVPEWRLPIVILGGAAFALGIFWFGWTGYNPHIHWLVPAAAGVPIGFGLLVIFLQALNYLVDTYLMYAASAIAANTFLRSLCGAGFPLFADSMFTGMGVNWACTLLGAIATVMVPIPVLFYLYGRHIRARSRFAKSLEESAREVGPESPRLVT</sequence>
<organism evidence="8 9">
    <name type="scientific">Aspergillus coremiiformis</name>
    <dbReference type="NCBI Taxonomy" id="138285"/>
    <lineage>
        <taxon>Eukaryota</taxon>
        <taxon>Fungi</taxon>
        <taxon>Dikarya</taxon>
        <taxon>Ascomycota</taxon>
        <taxon>Pezizomycotina</taxon>
        <taxon>Eurotiomycetes</taxon>
        <taxon>Eurotiomycetidae</taxon>
        <taxon>Eurotiales</taxon>
        <taxon>Aspergillaceae</taxon>
        <taxon>Aspergillus</taxon>
        <taxon>Aspergillus subgen. Circumdati</taxon>
    </lineage>
</organism>
<dbReference type="GO" id="GO:0022857">
    <property type="term" value="F:transmembrane transporter activity"/>
    <property type="evidence" value="ECO:0007669"/>
    <property type="project" value="InterPro"/>
</dbReference>
<evidence type="ECO:0000313" key="8">
    <source>
        <dbReference type="EMBL" id="KAE8354349.1"/>
    </source>
</evidence>
<keyword evidence="3 6" id="KW-0812">Transmembrane</keyword>
<dbReference type="PROSITE" id="PS50850">
    <property type="entry name" value="MFS"/>
    <property type="match status" value="1"/>
</dbReference>
<feature type="domain" description="Major facilitator superfamily (MFS) profile" evidence="7">
    <location>
        <begin position="63"/>
        <end position="491"/>
    </location>
</feature>
<dbReference type="InterPro" id="IPR011701">
    <property type="entry name" value="MFS"/>
</dbReference>
<evidence type="ECO:0000256" key="1">
    <source>
        <dbReference type="ARBA" id="ARBA00004141"/>
    </source>
</evidence>
<dbReference type="OrthoDB" id="9986881at2759"/>
<feature type="transmembrane region" description="Helical" evidence="6">
    <location>
        <begin position="187"/>
        <end position="206"/>
    </location>
</feature>
<evidence type="ECO:0000256" key="3">
    <source>
        <dbReference type="ARBA" id="ARBA00022692"/>
    </source>
</evidence>